<dbReference type="OrthoDB" id="2446250at2759"/>
<evidence type="ECO:0000313" key="3">
    <source>
        <dbReference type="Proteomes" id="UP000738325"/>
    </source>
</evidence>
<keyword evidence="3" id="KW-1185">Reference proteome</keyword>
<feature type="region of interest" description="Disordered" evidence="1">
    <location>
        <begin position="1"/>
        <end position="53"/>
    </location>
</feature>
<evidence type="ECO:0000256" key="1">
    <source>
        <dbReference type="SAM" id="MobiDB-lite"/>
    </source>
</evidence>
<comment type="caution">
    <text evidence="2">The sequence shown here is derived from an EMBL/GenBank/DDBJ whole genome shotgun (WGS) entry which is preliminary data.</text>
</comment>
<dbReference type="Proteomes" id="UP000738325">
    <property type="component" value="Unassembled WGS sequence"/>
</dbReference>
<evidence type="ECO:0000313" key="2">
    <source>
        <dbReference type="EMBL" id="KAG0305178.1"/>
    </source>
</evidence>
<sequence length="237" mass="25932">MSHATQAAPNISPDRTRVGGKDAEIHPNFTFAGLAERPSQGDQTPQEATSRNLDLVSSLSLTTLLTPSMILDKTPVHDQDLGPCPFTTNADQRQKAEVSQPGGNNMIGSGITVLESVLMNKNSDEKASIQLREERVLRDGHIRLTLPLDERKTASAAPVEASAAPPTAARLDMNEAPVQDEEESIESLVESMDWSKTGLGPRSDWPRELTLIFQVLLKSRSPLGLYWGDNNYLLYND</sequence>
<name>A0A9P6QYV5_9FUNG</name>
<dbReference type="EMBL" id="JAAAIP010001618">
    <property type="protein sequence ID" value="KAG0305178.1"/>
    <property type="molecule type" value="Genomic_DNA"/>
</dbReference>
<organism evidence="2 3">
    <name type="scientific">Dissophora globulifera</name>
    <dbReference type="NCBI Taxonomy" id="979702"/>
    <lineage>
        <taxon>Eukaryota</taxon>
        <taxon>Fungi</taxon>
        <taxon>Fungi incertae sedis</taxon>
        <taxon>Mucoromycota</taxon>
        <taxon>Mortierellomycotina</taxon>
        <taxon>Mortierellomycetes</taxon>
        <taxon>Mortierellales</taxon>
        <taxon>Mortierellaceae</taxon>
        <taxon>Dissophora</taxon>
    </lineage>
</organism>
<accession>A0A9P6QYV5</accession>
<feature type="non-terminal residue" evidence="2">
    <location>
        <position position="237"/>
    </location>
</feature>
<gene>
    <name evidence="2" type="ORF">BGZ99_002174</name>
</gene>
<proteinExistence type="predicted"/>
<feature type="compositionally biased region" description="Low complexity" evidence="1">
    <location>
        <begin position="154"/>
        <end position="169"/>
    </location>
</feature>
<reference evidence="2" key="1">
    <citation type="journal article" date="2020" name="Fungal Divers.">
        <title>Resolving the Mortierellaceae phylogeny through synthesis of multi-gene phylogenetics and phylogenomics.</title>
        <authorList>
            <person name="Vandepol N."/>
            <person name="Liber J."/>
            <person name="Desiro A."/>
            <person name="Na H."/>
            <person name="Kennedy M."/>
            <person name="Barry K."/>
            <person name="Grigoriev I.V."/>
            <person name="Miller A.N."/>
            <person name="O'Donnell K."/>
            <person name="Stajich J.E."/>
            <person name="Bonito G."/>
        </authorList>
    </citation>
    <scope>NUCLEOTIDE SEQUENCE</scope>
    <source>
        <strain evidence="2">REB-010B</strain>
    </source>
</reference>
<protein>
    <submittedName>
        <fullName evidence="2">Uncharacterized protein</fullName>
    </submittedName>
</protein>
<feature type="region of interest" description="Disordered" evidence="1">
    <location>
        <begin position="81"/>
        <end position="107"/>
    </location>
</feature>
<feature type="compositionally biased region" description="Polar residues" evidence="1">
    <location>
        <begin position="40"/>
        <end position="52"/>
    </location>
</feature>
<dbReference type="AlphaFoldDB" id="A0A9P6QYV5"/>
<feature type="compositionally biased region" description="Basic and acidic residues" evidence="1">
    <location>
        <begin position="14"/>
        <end position="25"/>
    </location>
</feature>
<feature type="region of interest" description="Disordered" evidence="1">
    <location>
        <begin position="153"/>
        <end position="186"/>
    </location>
</feature>